<keyword evidence="3" id="KW-1185">Reference proteome</keyword>
<protein>
    <recommendedName>
        <fullName evidence="4">DoxX family protein</fullName>
    </recommendedName>
</protein>
<feature type="transmembrane region" description="Helical" evidence="1">
    <location>
        <begin position="134"/>
        <end position="157"/>
    </location>
</feature>
<proteinExistence type="predicted"/>
<comment type="caution">
    <text evidence="2">The sequence shown here is derived from an EMBL/GenBank/DDBJ whole genome shotgun (WGS) entry which is preliminary data.</text>
</comment>
<dbReference type="RefSeq" id="WP_202001942.1">
    <property type="nucleotide sequence ID" value="NZ_JAERSF010000002.1"/>
</dbReference>
<keyword evidence="1" id="KW-1133">Transmembrane helix</keyword>
<feature type="transmembrane region" description="Helical" evidence="1">
    <location>
        <begin position="82"/>
        <end position="103"/>
    </location>
</feature>
<keyword evidence="1" id="KW-0812">Transmembrane</keyword>
<name>A0ABS1KEG3_9FLAO</name>
<dbReference type="EMBL" id="JAERSF010000002">
    <property type="protein sequence ID" value="MBL0737607.1"/>
    <property type="molecule type" value="Genomic_DNA"/>
</dbReference>
<organism evidence="2 3">
    <name type="scientific">Flavobacterium tagetis</name>
    <dbReference type="NCBI Taxonomy" id="2801336"/>
    <lineage>
        <taxon>Bacteria</taxon>
        <taxon>Pseudomonadati</taxon>
        <taxon>Bacteroidota</taxon>
        <taxon>Flavobacteriia</taxon>
        <taxon>Flavobacteriales</taxon>
        <taxon>Flavobacteriaceae</taxon>
        <taxon>Flavobacterium</taxon>
    </lineage>
</organism>
<evidence type="ECO:0008006" key="4">
    <source>
        <dbReference type="Google" id="ProtNLM"/>
    </source>
</evidence>
<accession>A0ABS1KEG3</accession>
<feature type="transmembrane region" description="Helical" evidence="1">
    <location>
        <begin position="232"/>
        <end position="250"/>
    </location>
</feature>
<evidence type="ECO:0000313" key="3">
    <source>
        <dbReference type="Proteomes" id="UP000603728"/>
    </source>
</evidence>
<evidence type="ECO:0000256" key="1">
    <source>
        <dbReference type="SAM" id="Phobius"/>
    </source>
</evidence>
<reference evidence="2 3" key="1">
    <citation type="submission" date="2021-01" db="EMBL/GenBank/DDBJ databases">
        <title>Genome seq and assembly of Flavobacterium sp. GN10.</title>
        <authorList>
            <person name="Chhetri G."/>
        </authorList>
    </citation>
    <scope>NUCLEOTIDE SEQUENCE [LARGE SCALE GENOMIC DNA]</scope>
    <source>
        <strain evidence="2 3">GN10</strain>
    </source>
</reference>
<dbReference type="Proteomes" id="UP000603728">
    <property type="component" value="Unassembled WGS sequence"/>
</dbReference>
<evidence type="ECO:0000313" key="2">
    <source>
        <dbReference type="EMBL" id="MBL0737607.1"/>
    </source>
</evidence>
<keyword evidence="1" id="KW-0472">Membrane</keyword>
<feature type="transmembrane region" description="Helical" evidence="1">
    <location>
        <begin position="16"/>
        <end position="39"/>
    </location>
</feature>
<feature type="transmembrane region" description="Helical" evidence="1">
    <location>
        <begin position="185"/>
        <end position="205"/>
    </location>
</feature>
<sequence length="373" mass="43312">MTTNHSTIQSSWLSKFYLSFLSIVGGVNALLFVILPILPYNLSKFINVAGMLSLLLAILFSLLFSFYWNYKEKSNNTCSEKYKTLLIALLRFWIAFHVCIFGFEKIIDVNFSFSYHINDSLASTLTGQELTWKYYGYSYGLSIIVALLQIAGGIALLFRRSVLLGLVLLMPVMFNILLINIFYNIGPITCFTSIIIMLGLAYLLWQYKENIIALFNTSSKAYSMVKNKALRIATRAFCIIIPCLFVLYYSHKVQLSKRYFGKWKVESISRNGKIIPDNAWEKDSSAWKTIYIEEREKMFFCPNPNMYVDSASIYMKYRFDDVKNTFKVISYERNLQNPDTIPVLINNFDSNSMQWNMVLYKDTIKMQLKKVKQ</sequence>
<feature type="transmembrane region" description="Helical" evidence="1">
    <location>
        <begin position="162"/>
        <end position="179"/>
    </location>
</feature>
<feature type="transmembrane region" description="Helical" evidence="1">
    <location>
        <begin position="45"/>
        <end position="70"/>
    </location>
</feature>
<gene>
    <name evidence="2" type="ORF">JI750_11945</name>
</gene>